<sequence length="340" mass="39391">MFPLFELPLLPLIEIVKSYSLKEIVLLSMTSSRSLRIMKTLLKHMRYCDNNNMIIGMAIYPSVHKITVTTGHEKFNIHVNDKNWMRTVPSCEKTFKNTKYFLDDYKYGFKTYWQDDDKAIQMFYNHISELFGAPITNLVYNPSEEKLYLDLLETVLYNQDAIPQCSVGLVNLSEKNSARVLNHLQKVQNLSLSSNVLNCDASKFKLQNLMIEDGDNISFQKLIELNCESIGIFQHCYNNNALQNKNLNSYLRRWKAGFFPRLKNFRLETKASLTLPNILRKIPFELSADQIEIDGEDTVLTAGPLNIRNVTNGKIGTVYIMDTWNEHGHYLTIFEFSVEN</sequence>
<dbReference type="InterPro" id="IPR012885">
    <property type="entry name" value="F-box_Sdz-33"/>
</dbReference>
<organism evidence="3">
    <name type="scientific">Caenorhabditis brenneri</name>
    <name type="common">Nematode worm</name>
    <dbReference type="NCBI Taxonomy" id="135651"/>
    <lineage>
        <taxon>Eukaryota</taxon>
        <taxon>Metazoa</taxon>
        <taxon>Ecdysozoa</taxon>
        <taxon>Nematoda</taxon>
        <taxon>Chromadorea</taxon>
        <taxon>Rhabditida</taxon>
        <taxon>Rhabditina</taxon>
        <taxon>Rhabditomorpha</taxon>
        <taxon>Rhabditoidea</taxon>
        <taxon>Rhabditidae</taxon>
        <taxon>Peloderinae</taxon>
        <taxon>Caenorhabditis</taxon>
    </lineage>
</organism>
<dbReference type="EMBL" id="GL379979">
    <property type="protein sequence ID" value="EGT39999.1"/>
    <property type="molecule type" value="Genomic_DNA"/>
</dbReference>
<dbReference type="InParanoid" id="G0NYB0"/>
<name>G0NYB0_CAEBE</name>
<dbReference type="PANTHER" id="PTHR21503:SF8">
    <property type="entry name" value="F-BOX ASSOCIATED DOMAIN-CONTAINING PROTEIN-RELATED"/>
    <property type="match status" value="1"/>
</dbReference>
<feature type="domain" description="Sdz-33 F-box" evidence="1">
    <location>
        <begin position="206"/>
        <end position="267"/>
    </location>
</feature>
<dbReference type="PANTHER" id="PTHR21503">
    <property type="entry name" value="F-BOX-CONTAINING HYPOTHETICAL PROTEIN C.ELEGANS"/>
    <property type="match status" value="1"/>
</dbReference>
<gene>
    <name evidence="2" type="ORF">CAEBREN_05759</name>
</gene>
<dbReference type="Pfam" id="PF07735">
    <property type="entry name" value="FBA_2"/>
    <property type="match status" value="1"/>
</dbReference>
<protein>
    <recommendedName>
        <fullName evidence="1">Sdz-33 F-box domain-containing protein</fullName>
    </recommendedName>
</protein>
<evidence type="ECO:0000259" key="1">
    <source>
        <dbReference type="Pfam" id="PF07735"/>
    </source>
</evidence>
<accession>G0NYB0</accession>
<dbReference type="HOGENOM" id="CLU_821896_0_0_1"/>
<evidence type="ECO:0000313" key="2">
    <source>
        <dbReference type="EMBL" id="EGT39999.1"/>
    </source>
</evidence>
<reference evidence="3" key="1">
    <citation type="submission" date="2011-07" db="EMBL/GenBank/DDBJ databases">
        <authorList>
            <consortium name="Caenorhabditis brenneri Sequencing and Analysis Consortium"/>
            <person name="Wilson R.K."/>
        </authorList>
    </citation>
    <scope>NUCLEOTIDE SEQUENCE [LARGE SCALE GENOMIC DNA]</scope>
    <source>
        <strain evidence="3">PB2801</strain>
    </source>
</reference>
<proteinExistence type="predicted"/>
<keyword evidence="3" id="KW-1185">Reference proteome</keyword>
<dbReference type="Proteomes" id="UP000008068">
    <property type="component" value="Unassembled WGS sequence"/>
</dbReference>
<evidence type="ECO:0000313" key="3">
    <source>
        <dbReference type="Proteomes" id="UP000008068"/>
    </source>
</evidence>
<dbReference type="AlphaFoldDB" id="G0NYB0"/>